<dbReference type="Pfam" id="PF14019">
    <property type="entry name" value="DUF4235"/>
    <property type="match status" value="1"/>
</dbReference>
<dbReference type="InterPro" id="IPR025329">
    <property type="entry name" value="DUF4235"/>
</dbReference>
<reference evidence="2 3" key="1">
    <citation type="submission" date="2018-03" db="EMBL/GenBank/DDBJ databases">
        <title>Genomic Encyclopedia of Archaeal and Bacterial Type Strains, Phase II (KMG-II): from individual species to whole genera.</title>
        <authorList>
            <person name="Goeker M."/>
        </authorList>
    </citation>
    <scope>NUCLEOTIDE SEQUENCE [LARGE SCALE GENOMIC DNA]</scope>
    <source>
        <strain evidence="2 3">DSM 45312</strain>
    </source>
</reference>
<dbReference type="OrthoDB" id="6293727at2"/>
<keyword evidence="1" id="KW-0472">Membrane</keyword>
<organism evidence="2 3">
    <name type="scientific">Murinocardiopsis flavida</name>
    <dbReference type="NCBI Taxonomy" id="645275"/>
    <lineage>
        <taxon>Bacteria</taxon>
        <taxon>Bacillati</taxon>
        <taxon>Actinomycetota</taxon>
        <taxon>Actinomycetes</taxon>
        <taxon>Streptosporangiales</taxon>
        <taxon>Nocardiopsidaceae</taxon>
        <taxon>Murinocardiopsis</taxon>
    </lineage>
</organism>
<gene>
    <name evidence="2" type="ORF">CLV63_13922</name>
</gene>
<evidence type="ECO:0000313" key="2">
    <source>
        <dbReference type="EMBL" id="PSK84203.1"/>
    </source>
</evidence>
<feature type="transmembrane region" description="Helical" evidence="1">
    <location>
        <begin position="56"/>
        <end position="77"/>
    </location>
</feature>
<dbReference type="AlphaFoldDB" id="A0A2P8CGV2"/>
<proteinExistence type="predicted"/>
<keyword evidence="1" id="KW-0812">Transmembrane</keyword>
<dbReference type="RefSeq" id="WP_106586933.1">
    <property type="nucleotide sequence ID" value="NZ_PYGA01000039.1"/>
</dbReference>
<comment type="caution">
    <text evidence="2">The sequence shown here is derived from an EMBL/GenBank/DDBJ whole genome shotgun (WGS) entry which is preliminary data.</text>
</comment>
<dbReference type="EMBL" id="PYGA01000039">
    <property type="protein sequence ID" value="PSK84203.1"/>
    <property type="molecule type" value="Genomic_DNA"/>
</dbReference>
<feature type="transmembrane region" description="Helical" evidence="1">
    <location>
        <begin position="12"/>
        <end position="36"/>
    </location>
</feature>
<dbReference type="Proteomes" id="UP000240542">
    <property type="component" value="Unassembled WGS sequence"/>
</dbReference>
<protein>
    <submittedName>
        <fullName evidence="2">Uncharacterized protein DUF4235</fullName>
    </submittedName>
</protein>
<keyword evidence="3" id="KW-1185">Reference proteome</keyword>
<evidence type="ECO:0000256" key="1">
    <source>
        <dbReference type="SAM" id="Phobius"/>
    </source>
</evidence>
<accession>A0A2P8CGV2</accession>
<sequence>MADKDGELTARIVGGVASLAAGFVARKVITLAWTKVRGEEPPDDPESPDISLGEAIAWAVVTGVGMEVARVVAVRYAHKRFAPRRHREIEDLPV</sequence>
<name>A0A2P8CGV2_9ACTN</name>
<evidence type="ECO:0000313" key="3">
    <source>
        <dbReference type="Proteomes" id="UP000240542"/>
    </source>
</evidence>
<keyword evidence="1" id="KW-1133">Transmembrane helix</keyword>